<reference evidence="1 2" key="1">
    <citation type="submission" date="2016-10" db="EMBL/GenBank/DDBJ databases">
        <authorList>
            <person name="de Groot N.N."/>
        </authorList>
    </citation>
    <scope>NUCLEOTIDE SEQUENCE [LARGE SCALE GENOMIC DNA]</scope>
    <source>
        <strain evidence="1 2">DSM 6059</strain>
    </source>
</reference>
<dbReference type="SUPFAM" id="SSF81296">
    <property type="entry name" value="E set domains"/>
    <property type="match status" value="1"/>
</dbReference>
<keyword evidence="2" id="KW-1185">Reference proteome</keyword>
<sequence length="99" mass="11879">MLTKKFFKTKQEAEVTFEFNISNVKKVQLVAEFNDWQPIDMKFNKKDKVYRTKIRLPKNKDFHFRYLVNENKWENDHHADAYIKNSFGSDNSVVSTSQL</sequence>
<evidence type="ECO:0008006" key="3">
    <source>
        <dbReference type="Google" id="ProtNLM"/>
    </source>
</evidence>
<gene>
    <name evidence="1" type="ORF">SAMN02745724_03558</name>
</gene>
<dbReference type="STRING" id="1123010.SAMN02745724_03558"/>
<dbReference type="EMBL" id="FOLO01000034">
    <property type="protein sequence ID" value="SFD12314.1"/>
    <property type="molecule type" value="Genomic_DNA"/>
</dbReference>
<evidence type="ECO:0000313" key="2">
    <source>
        <dbReference type="Proteomes" id="UP000198862"/>
    </source>
</evidence>
<proteinExistence type="predicted"/>
<accession>A0A1I1PQW7</accession>
<dbReference type="OrthoDB" id="5451596at2"/>
<dbReference type="RefSeq" id="WP_091987512.1">
    <property type="nucleotide sequence ID" value="NZ_FOLO01000034.1"/>
</dbReference>
<organism evidence="1 2">
    <name type="scientific">Pseudoalteromonas denitrificans DSM 6059</name>
    <dbReference type="NCBI Taxonomy" id="1123010"/>
    <lineage>
        <taxon>Bacteria</taxon>
        <taxon>Pseudomonadati</taxon>
        <taxon>Pseudomonadota</taxon>
        <taxon>Gammaproteobacteria</taxon>
        <taxon>Alteromonadales</taxon>
        <taxon>Pseudoalteromonadaceae</taxon>
        <taxon>Pseudoalteromonas</taxon>
    </lineage>
</organism>
<dbReference type="InterPro" id="IPR013783">
    <property type="entry name" value="Ig-like_fold"/>
</dbReference>
<protein>
    <recommendedName>
        <fullName evidence="3">Glycogen recognition site of AMP-activated protein kinase</fullName>
    </recommendedName>
</protein>
<dbReference type="AlphaFoldDB" id="A0A1I1PQW7"/>
<dbReference type="CDD" id="cd07184">
    <property type="entry name" value="E_set_Isoamylase_like_N"/>
    <property type="match status" value="1"/>
</dbReference>
<dbReference type="Gene3D" id="2.60.40.10">
    <property type="entry name" value="Immunoglobulins"/>
    <property type="match status" value="1"/>
</dbReference>
<dbReference type="Proteomes" id="UP000198862">
    <property type="component" value="Unassembled WGS sequence"/>
</dbReference>
<dbReference type="InterPro" id="IPR014756">
    <property type="entry name" value="Ig_E-set"/>
</dbReference>
<name>A0A1I1PQW7_9GAMM</name>
<evidence type="ECO:0000313" key="1">
    <source>
        <dbReference type="EMBL" id="SFD12314.1"/>
    </source>
</evidence>